<protein>
    <submittedName>
        <fullName evidence="1">Uncharacterized protein</fullName>
    </submittedName>
</protein>
<gene>
    <name evidence="1" type="ORF">ABH943_002391</name>
</gene>
<sequence length="131" mass="14077">MIVGERGALDSVAIVQQHRVGELLARSGNQGCGTFQTDRLVFRQFEIVVAQTLVWMSVVSSKASVAFVPSATCGAAASSLLPHPAKAPINAATLIFRNTGNALSIRFDLARNMESPRPFAFFDEHECASVQ</sequence>
<evidence type="ECO:0000313" key="2">
    <source>
        <dbReference type="Proteomes" id="UP001620514"/>
    </source>
</evidence>
<dbReference type="Proteomes" id="UP001620514">
    <property type="component" value="Unassembled WGS sequence"/>
</dbReference>
<proteinExistence type="predicted"/>
<accession>A0ABW8MI39</accession>
<comment type="caution">
    <text evidence="1">The sequence shown here is derived from an EMBL/GenBank/DDBJ whole genome shotgun (WGS) entry which is preliminary data.</text>
</comment>
<reference evidence="1 2" key="1">
    <citation type="submission" date="2024-10" db="EMBL/GenBank/DDBJ databases">
        <authorList>
            <person name="Deangelis K."/>
            <person name="Huntemann M."/>
            <person name="Clum A."/>
            <person name="Wang J."/>
            <person name="Palaniappan K."/>
            <person name="Ritter S."/>
            <person name="Chen I.-M."/>
            <person name="Stamatis D."/>
            <person name="Reddy T."/>
            <person name="O'Malley R."/>
            <person name="Daum C."/>
            <person name="Ng V."/>
            <person name="Ivanova N."/>
            <person name="Kyrpides N."/>
            <person name="Woyke T."/>
        </authorList>
    </citation>
    <scope>NUCLEOTIDE SEQUENCE [LARGE SCALE GENOMIC DNA]</scope>
    <source>
        <strain evidence="1 2">GAS97</strain>
    </source>
</reference>
<dbReference type="EMBL" id="JBIYDN010000006">
    <property type="protein sequence ID" value="MFK4442375.1"/>
    <property type="molecule type" value="Genomic_DNA"/>
</dbReference>
<name>A0ABW8MI39_9BURK</name>
<organism evidence="1 2">
    <name type="scientific">Caballeronia udeis</name>
    <dbReference type="NCBI Taxonomy" id="1232866"/>
    <lineage>
        <taxon>Bacteria</taxon>
        <taxon>Pseudomonadati</taxon>
        <taxon>Pseudomonadota</taxon>
        <taxon>Betaproteobacteria</taxon>
        <taxon>Burkholderiales</taxon>
        <taxon>Burkholderiaceae</taxon>
        <taxon>Caballeronia</taxon>
    </lineage>
</organism>
<evidence type="ECO:0000313" key="1">
    <source>
        <dbReference type="EMBL" id="MFK4442375.1"/>
    </source>
</evidence>
<keyword evidence="2" id="KW-1185">Reference proteome</keyword>
<reference evidence="1 2" key="2">
    <citation type="submission" date="2024-11" db="EMBL/GenBank/DDBJ databases">
        <title>Using genomics to understand microbial adaptation to soil warming.</title>
        <authorList>
            <person name="Deangelis K.M. PhD."/>
        </authorList>
    </citation>
    <scope>NUCLEOTIDE SEQUENCE [LARGE SCALE GENOMIC DNA]</scope>
    <source>
        <strain evidence="1 2">GAS97</strain>
    </source>
</reference>